<evidence type="ECO:0000313" key="2">
    <source>
        <dbReference type="Proteomes" id="UP000199134"/>
    </source>
</evidence>
<dbReference type="AlphaFoldDB" id="A0A1H0GXM4"/>
<proteinExistence type="predicted"/>
<gene>
    <name evidence="1" type="ORF">SAMN04487900_11024</name>
</gene>
<dbReference type="Proteomes" id="UP000199134">
    <property type="component" value="Unassembled WGS sequence"/>
</dbReference>
<reference evidence="2" key="1">
    <citation type="submission" date="2016-10" db="EMBL/GenBank/DDBJ databases">
        <authorList>
            <person name="de Groot N.N."/>
        </authorList>
    </citation>
    <scope>NUCLEOTIDE SEQUENCE [LARGE SCALE GENOMIC DNA]</scope>
    <source>
        <strain evidence="2">BP1-145</strain>
    </source>
</reference>
<evidence type="ECO:0000313" key="1">
    <source>
        <dbReference type="EMBL" id="SDO11608.1"/>
    </source>
</evidence>
<name>A0A1H0GXM4_9BACT</name>
<protein>
    <submittedName>
        <fullName evidence="1">Uncharacterized protein</fullName>
    </submittedName>
</protein>
<organism evidence="1 2">
    <name type="scientific">Prevotella communis</name>
    <dbReference type="NCBI Taxonomy" id="2913614"/>
    <lineage>
        <taxon>Bacteria</taxon>
        <taxon>Pseudomonadati</taxon>
        <taxon>Bacteroidota</taxon>
        <taxon>Bacteroidia</taxon>
        <taxon>Bacteroidales</taxon>
        <taxon>Prevotellaceae</taxon>
        <taxon>Prevotella</taxon>
    </lineage>
</organism>
<dbReference type="RefSeq" id="WP_091853496.1">
    <property type="nucleotide sequence ID" value="NZ_FNIW01000010.1"/>
</dbReference>
<dbReference type="EMBL" id="FNIW01000010">
    <property type="protein sequence ID" value="SDO11608.1"/>
    <property type="molecule type" value="Genomic_DNA"/>
</dbReference>
<comment type="caution">
    <text evidence="1">The sequence shown here is derived from an EMBL/GenBank/DDBJ whole genome shotgun (WGS) entry which is preliminary data.</text>
</comment>
<sequence length="175" mass="19621">MDKFREEIHEILDKHPETYCGKVRAMVLDDNVSTIDFLKFVGLGTNLMLWVWGKGSMPTFMFKKYRELVAESGVRLFFNEVPSDSLPTDIVLVDEVSGLDFTGTKCKVVVKDMVVTVGDNHVWGYGKAWVVGKGAADAIMDDESTFIGKSDKCGCETFGKAKFHGKGYHLHTERK</sequence>
<accession>A0A1H0GXM4</accession>